<feature type="domain" description="Phage terminase large subunit GpA ATPase" evidence="1">
    <location>
        <begin position="49"/>
        <end position="268"/>
    </location>
</feature>
<organism evidence="2">
    <name type="scientific">marine sediment metagenome</name>
    <dbReference type="NCBI Taxonomy" id="412755"/>
    <lineage>
        <taxon>unclassified sequences</taxon>
        <taxon>metagenomes</taxon>
        <taxon>ecological metagenomes</taxon>
    </lineage>
</organism>
<dbReference type="Pfam" id="PF05876">
    <property type="entry name" value="GpA_ATPase"/>
    <property type="match status" value="1"/>
</dbReference>
<proteinExistence type="predicted"/>
<protein>
    <recommendedName>
        <fullName evidence="1">Phage terminase large subunit GpA ATPase domain-containing protein</fullName>
    </recommendedName>
</protein>
<dbReference type="EMBL" id="LAZR01003584">
    <property type="protein sequence ID" value="KKN16752.1"/>
    <property type="molecule type" value="Genomic_DNA"/>
</dbReference>
<dbReference type="Gene3D" id="3.40.50.300">
    <property type="entry name" value="P-loop containing nucleotide triphosphate hydrolases"/>
    <property type="match status" value="1"/>
</dbReference>
<dbReference type="GO" id="GO:0016887">
    <property type="term" value="F:ATP hydrolysis activity"/>
    <property type="evidence" value="ECO:0007669"/>
    <property type="project" value="InterPro"/>
</dbReference>
<dbReference type="AlphaFoldDB" id="A0A0F9NXA6"/>
<reference evidence="2" key="1">
    <citation type="journal article" date="2015" name="Nature">
        <title>Complex archaea that bridge the gap between prokaryotes and eukaryotes.</title>
        <authorList>
            <person name="Spang A."/>
            <person name="Saw J.H."/>
            <person name="Jorgensen S.L."/>
            <person name="Zaremba-Niedzwiedzka K."/>
            <person name="Martijn J."/>
            <person name="Lind A.E."/>
            <person name="van Eijk R."/>
            <person name="Schleper C."/>
            <person name="Guy L."/>
            <person name="Ettema T.J."/>
        </authorList>
    </citation>
    <scope>NUCLEOTIDE SEQUENCE</scope>
</reference>
<accession>A0A0F9NXA6</accession>
<evidence type="ECO:0000259" key="1">
    <source>
        <dbReference type="Pfam" id="PF05876"/>
    </source>
</evidence>
<evidence type="ECO:0000313" key="2">
    <source>
        <dbReference type="EMBL" id="KKN16752.1"/>
    </source>
</evidence>
<gene>
    <name evidence="2" type="ORF">LCGC14_0972890</name>
</gene>
<sequence length="527" mass="60868">MDELLKKLIVADPLVWAHTKRLLTKSGDVYSLRNHAYQANLLQDEKRVTNIKKGTQLGLTLIYQLMAIHGLIYKKYPQGVLYMMPSEKLVERFSKLRFTPMFEDNKWLKKYLLINNVNEKIINGGSLIFVGARAQKVGGTSVKDSDALRTFECDCVIRDEIDRHDMDMVEQSKQRLNYSKIRQEVNLGSPTYPDYGIDSLYENSDQSQWQIKCDSCGKHTCLETDWESAIIKKNGEWYRSCLHCQTELDPNKGEWNALYPDREEAGRWVSGWLSPRADLRTYILRIRESEGNKHCEALRSICGQASIEAENQLSETTILSRCTKDDNQMISTGETAMGVDIGKKIHVVVGIRTAREAYDILHVSRLNDLTELHDLALKMNVRYCVIDSGPHDFGVLEFQKTEPYTIYLCQYSEQMPGKPKFNGKERMVKVNRNEWCDKVHTTFAENRIRIPRVSAEINQFAHEMTRTAKQIIEHPDTGILKPRWIKLGADHYFHAALYFLLASSRTSPRQRGRTKINRPTHSVNLWN</sequence>
<dbReference type="InterPro" id="IPR046453">
    <property type="entry name" value="GpA_ATPase"/>
</dbReference>
<dbReference type="InterPro" id="IPR027417">
    <property type="entry name" value="P-loop_NTPase"/>
</dbReference>
<comment type="caution">
    <text evidence="2">The sequence shown here is derived from an EMBL/GenBank/DDBJ whole genome shotgun (WGS) entry which is preliminary data.</text>
</comment>
<name>A0A0F9NXA6_9ZZZZ</name>